<dbReference type="Proteomes" id="UP000078148">
    <property type="component" value="Chromosome"/>
</dbReference>
<proteinExistence type="predicted"/>
<dbReference type="OrthoDB" id="2609816at2"/>
<evidence type="ECO:0000313" key="1">
    <source>
        <dbReference type="EMBL" id="ANF97227.1"/>
    </source>
</evidence>
<keyword evidence="2" id="KW-1185">Reference proteome</keyword>
<reference evidence="2" key="1">
    <citation type="submission" date="2015-10" db="EMBL/GenBank/DDBJ databases">
        <title>Genome of Paenibacillus bovis sp. nov.</title>
        <authorList>
            <person name="Wu Z."/>
            <person name="Gao C."/>
            <person name="Liu Z."/>
            <person name="Zheng H."/>
        </authorList>
    </citation>
    <scope>NUCLEOTIDE SEQUENCE [LARGE SCALE GENOMIC DNA]</scope>
    <source>
        <strain evidence="2">BD3526</strain>
    </source>
</reference>
<accession>A0A172ZIX5</accession>
<dbReference type="RefSeq" id="WP_060535342.1">
    <property type="nucleotide sequence ID" value="NZ_CP013023.1"/>
</dbReference>
<reference evidence="1 2" key="2">
    <citation type="journal article" date="2016" name="Int. J. Syst. Evol. Microbiol.">
        <title>Paenibacillus bovis sp. nov., isolated from raw yak (Bos grunniens) milk.</title>
        <authorList>
            <person name="Gao C."/>
            <person name="Han J."/>
            <person name="Liu Z."/>
            <person name="Xu X."/>
            <person name="Hang F."/>
            <person name="Wu Z."/>
        </authorList>
    </citation>
    <scope>NUCLEOTIDE SEQUENCE [LARGE SCALE GENOMIC DNA]</scope>
    <source>
        <strain evidence="1 2">BD3526</strain>
    </source>
</reference>
<dbReference type="AlphaFoldDB" id="A0A172ZIX5"/>
<organism evidence="1 2">
    <name type="scientific">Paenibacillus bovis</name>
    <dbReference type="NCBI Taxonomy" id="1616788"/>
    <lineage>
        <taxon>Bacteria</taxon>
        <taxon>Bacillati</taxon>
        <taxon>Bacillota</taxon>
        <taxon>Bacilli</taxon>
        <taxon>Bacillales</taxon>
        <taxon>Paenibacillaceae</taxon>
        <taxon>Paenibacillus</taxon>
    </lineage>
</organism>
<protein>
    <submittedName>
        <fullName evidence="1">Uncharacterized protein</fullName>
    </submittedName>
</protein>
<sequence length="127" mass="15140">MDKEVRQRLITICEMHISNLEEQLRKLYTIENPLRGSDVAGGEIIDVRVELEICRRLEEIYQRIDIEGTNEGETYDMYHSYFFHTTKAREVFESRKLKLELQHAAEIKNINLLLEGFIQEMSRLHKE</sequence>
<gene>
    <name evidence="1" type="ORF">AR543_15285</name>
</gene>
<evidence type="ECO:0000313" key="2">
    <source>
        <dbReference type="Proteomes" id="UP000078148"/>
    </source>
</evidence>
<dbReference type="KEGG" id="pbv:AR543_15285"/>
<name>A0A172ZIX5_9BACL</name>
<dbReference type="EMBL" id="CP013023">
    <property type="protein sequence ID" value="ANF97227.1"/>
    <property type="molecule type" value="Genomic_DNA"/>
</dbReference>